<dbReference type="InterPro" id="IPR000847">
    <property type="entry name" value="LysR_HTH_N"/>
</dbReference>
<keyword evidence="3 6" id="KW-0238">DNA-binding</keyword>
<evidence type="ECO:0000313" key="6">
    <source>
        <dbReference type="EMBL" id="TCN27237.1"/>
    </source>
</evidence>
<keyword evidence="7" id="KW-1185">Reference proteome</keyword>
<sequence length="297" mass="33774">MELRQLQTFLEVAKHKSITKAAEALHISQPALSKSIKALEEDLGMTLIVRTNKTSDLTDAGMVVVEYAQRMTALMDEMTTTLNDMTNLARGQINIGLPPFIGSLFFPKVMAEFHKTFPNIEINITEYGGARVVKSVEDGEFELGVVVLPVNEEDFNVFPIVEEEMKLLVHQDHEFASREQVDIKDLTEEEIIFYNEEFALHQILRTHFITAGFEPKILFKSSQWDFMSEMVAANLGITILPQSICNRIVNEEVKILGLKPNILWRLAVITKRGRYISYAGRTFIDFILKAKLFSQTT</sequence>
<feature type="domain" description="HTH lysR-type" evidence="5">
    <location>
        <begin position="1"/>
        <end position="58"/>
    </location>
</feature>
<reference evidence="6 7" key="1">
    <citation type="journal article" date="2015" name="Stand. Genomic Sci.">
        <title>Genomic Encyclopedia of Bacterial and Archaeal Type Strains, Phase III: the genomes of soil and plant-associated and newly described type strains.</title>
        <authorList>
            <person name="Whitman W.B."/>
            <person name="Woyke T."/>
            <person name="Klenk H.P."/>
            <person name="Zhou Y."/>
            <person name="Lilburn T.G."/>
            <person name="Beck B.J."/>
            <person name="De Vos P."/>
            <person name="Vandamme P."/>
            <person name="Eisen J.A."/>
            <person name="Garrity G."/>
            <person name="Hugenholtz P."/>
            <person name="Kyrpides N.C."/>
        </authorList>
    </citation>
    <scope>NUCLEOTIDE SEQUENCE [LARGE SCALE GENOMIC DNA]</scope>
    <source>
        <strain evidence="6 7">CV53</strain>
    </source>
</reference>
<keyword evidence="4" id="KW-0804">Transcription</keyword>
<comment type="caution">
    <text evidence="6">The sequence shown here is derived from an EMBL/GenBank/DDBJ whole genome shotgun (WGS) entry which is preliminary data.</text>
</comment>
<dbReference type="Pfam" id="PF00126">
    <property type="entry name" value="HTH_1"/>
    <property type="match status" value="1"/>
</dbReference>
<dbReference type="InterPro" id="IPR036390">
    <property type="entry name" value="WH_DNA-bd_sf"/>
</dbReference>
<gene>
    <name evidence="6" type="ORF">EV146_102184</name>
</gene>
<dbReference type="GO" id="GO:0003700">
    <property type="term" value="F:DNA-binding transcription factor activity"/>
    <property type="evidence" value="ECO:0007669"/>
    <property type="project" value="InterPro"/>
</dbReference>
<evidence type="ECO:0000256" key="3">
    <source>
        <dbReference type="ARBA" id="ARBA00023125"/>
    </source>
</evidence>
<dbReference type="PANTHER" id="PTHR30419:SF8">
    <property type="entry name" value="NITROGEN ASSIMILATION TRANSCRIPTIONAL ACTIVATOR-RELATED"/>
    <property type="match status" value="1"/>
</dbReference>
<dbReference type="PANTHER" id="PTHR30419">
    <property type="entry name" value="HTH-TYPE TRANSCRIPTIONAL REGULATOR YBHD"/>
    <property type="match status" value="1"/>
</dbReference>
<dbReference type="GO" id="GO:0003677">
    <property type="term" value="F:DNA binding"/>
    <property type="evidence" value="ECO:0007669"/>
    <property type="project" value="UniProtKB-KW"/>
</dbReference>
<evidence type="ECO:0000256" key="1">
    <source>
        <dbReference type="ARBA" id="ARBA00009437"/>
    </source>
</evidence>
<dbReference type="GO" id="GO:0005829">
    <property type="term" value="C:cytosol"/>
    <property type="evidence" value="ECO:0007669"/>
    <property type="project" value="TreeGrafter"/>
</dbReference>
<dbReference type="InterPro" id="IPR050950">
    <property type="entry name" value="HTH-type_LysR_regulators"/>
</dbReference>
<dbReference type="FunFam" id="1.10.10.10:FF:000001">
    <property type="entry name" value="LysR family transcriptional regulator"/>
    <property type="match status" value="1"/>
</dbReference>
<proteinExistence type="inferred from homology"/>
<dbReference type="Gene3D" id="1.10.10.10">
    <property type="entry name" value="Winged helix-like DNA-binding domain superfamily/Winged helix DNA-binding domain"/>
    <property type="match status" value="1"/>
</dbReference>
<organism evidence="6 7">
    <name type="scientific">Mesobacillus foraminis</name>
    <dbReference type="NCBI Taxonomy" id="279826"/>
    <lineage>
        <taxon>Bacteria</taxon>
        <taxon>Bacillati</taxon>
        <taxon>Bacillota</taxon>
        <taxon>Bacilli</taxon>
        <taxon>Bacillales</taxon>
        <taxon>Bacillaceae</taxon>
        <taxon>Mesobacillus</taxon>
    </lineage>
</organism>
<evidence type="ECO:0000256" key="2">
    <source>
        <dbReference type="ARBA" id="ARBA00023015"/>
    </source>
</evidence>
<evidence type="ECO:0000256" key="4">
    <source>
        <dbReference type="ARBA" id="ARBA00023163"/>
    </source>
</evidence>
<keyword evidence="2" id="KW-0805">Transcription regulation</keyword>
<dbReference type="Pfam" id="PF03466">
    <property type="entry name" value="LysR_substrate"/>
    <property type="match status" value="1"/>
</dbReference>
<dbReference type="Proteomes" id="UP000295689">
    <property type="component" value="Unassembled WGS sequence"/>
</dbReference>
<dbReference type="PROSITE" id="PS50931">
    <property type="entry name" value="HTH_LYSR"/>
    <property type="match status" value="1"/>
</dbReference>
<dbReference type="SUPFAM" id="SSF46785">
    <property type="entry name" value="Winged helix' DNA-binding domain"/>
    <property type="match status" value="1"/>
</dbReference>
<dbReference type="RefSeq" id="WP_422392467.1">
    <property type="nucleotide sequence ID" value="NZ_SLVV01000002.1"/>
</dbReference>
<name>A0A4R2BJ71_9BACI</name>
<comment type="similarity">
    <text evidence="1">Belongs to the LysR transcriptional regulatory family.</text>
</comment>
<evidence type="ECO:0000313" key="7">
    <source>
        <dbReference type="Proteomes" id="UP000295689"/>
    </source>
</evidence>
<dbReference type="Gene3D" id="3.40.190.290">
    <property type="match status" value="1"/>
</dbReference>
<dbReference type="InterPro" id="IPR005119">
    <property type="entry name" value="LysR_subst-bd"/>
</dbReference>
<dbReference type="PRINTS" id="PR00039">
    <property type="entry name" value="HTHLYSR"/>
</dbReference>
<dbReference type="CDD" id="cd08438">
    <property type="entry name" value="PBP2_CidR"/>
    <property type="match status" value="1"/>
</dbReference>
<accession>A0A4R2BJ71</accession>
<dbReference type="AlphaFoldDB" id="A0A4R2BJ71"/>
<dbReference type="SUPFAM" id="SSF53850">
    <property type="entry name" value="Periplasmic binding protein-like II"/>
    <property type="match status" value="1"/>
</dbReference>
<dbReference type="EMBL" id="SLVV01000002">
    <property type="protein sequence ID" value="TCN27237.1"/>
    <property type="molecule type" value="Genomic_DNA"/>
</dbReference>
<evidence type="ECO:0000259" key="5">
    <source>
        <dbReference type="PROSITE" id="PS50931"/>
    </source>
</evidence>
<protein>
    <submittedName>
        <fullName evidence="6">DNA-binding transcriptional LysR family regulator</fullName>
    </submittedName>
</protein>
<dbReference type="InterPro" id="IPR036388">
    <property type="entry name" value="WH-like_DNA-bd_sf"/>
</dbReference>